<gene>
    <name evidence="2" type="ORF">ABC974_12730</name>
</gene>
<dbReference type="EMBL" id="JBDIME010000009">
    <property type="protein sequence ID" value="MEN2790497.1"/>
    <property type="molecule type" value="Genomic_DNA"/>
</dbReference>
<evidence type="ECO:0000256" key="1">
    <source>
        <dbReference type="SAM" id="SignalP"/>
    </source>
</evidence>
<comment type="caution">
    <text evidence="2">The sequence shown here is derived from an EMBL/GenBank/DDBJ whole genome shotgun (WGS) entry which is preliminary data.</text>
</comment>
<name>A0ABU9Y3Z2_9SPHN</name>
<keyword evidence="1" id="KW-0732">Signal</keyword>
<organism evidence="2 3">
    <name type="scientific">Sphingomonas oligophenolica</name>
    <dbReference type="NCBI Taxonomy" id="301154"/>
    <lineage>
        <taxon>Bacteria</taxon>
        <taxon>Pseudomonadati</taxon>
        <taxon>Pseudomonadota</taxon>
        <taxon>Alphaproteobacteria</taxon>
        <taxon>Sphingomonadales</taxon>
        <taxon>Sphingomonadaceae</taxon>
        <taxon>Sphingomonas</taxon>
    </lineage>
</organism>
<evidence type="ECO:0000313" key="3">
    <source>
        <dbReference type="Proteomes" id="UP001419910"/>
    </source>
</evidence>
<protein>
    <recommendedName>
        <fullName evidence="4">DUF4168 domain-containing protein</fullName>
    </recommendedName>
</protein>
<evidence type="ECO:0000313" key="2">
    <source>
        <dbReference type="EMBL" id="MEN2790497.1"/>
    </source>
</evidence>
<feature type="chain" id="PRO_5045610138" description="DUF4168 domain-containing protein" evidence="1">
    <location>
        <begin position="21"/>
        <end position="110"/>
    </location>
</feature>
<feature type="signal peptide" evidence="1">
    <location>
        <begin position="1"/>
        <end position="20"/>
    </location>
</feature>
<proteinExistence type="predicted"/>
<dbReference type="Proteomes" id="UP001419910">
    <property type="component" value="Unassembled WGS sequence"/>
</dbReference>
<dbReference type="RefSeq" id="WP_343889284.1">
    <property type="nucleotide sequence ID" value="NZ_BAAAEH010000020.1"/>
</dbReference>
<accession>A0ABU9Y3Z2</accession>
<sequence length="110" mass="11480">MRAFAVAALLLPIAPAPAFAQATPTSAAAPAAAPAATGYSVEDTDIGTLLDDPAAKAVLDKHMPGFSTKDQIDMARSMTLKGIQQYAPDMITDRVLSDIQVDLSKLPARK</sequence>
<reference evidence="2 3" key="1">
    <citation type="submission" date="2024-05" db="EMBL/GenBank/DDBJ databases">
        <authorList>
            <person name="Liu Q."/>
            <person name="Xin Y.-H."/>
        </authorList>
    </citation>
    <scope>NUCLEOTIDE SEQUENCE [LARGE SCALE GENOMIC DNA]</scope>
    <source>
        <strain evidence="2 3">CGMCC 1.10181</strain>
    </source>
</reference>
<evidence type="ECO:0008006" key="4">
    <source>
        <dbReference type="Google" id="ProtNLM"/>
    </source>
</evidence>
<keyword evidence="3" id="KW-1185">Reference proteome</keyword>